<dbReference type="Pfam" id="PF00198">
    <property type="entry name" value="2-oxoacid_dh"/>
    <property type="match status" value="1"/>
</dbReference>
<evidence type="ECO:0000256" key="3">
    <source>
        <dbReference type="ARBA" id="ARBA00022679"/>
    </source>
</evidence>
<keyword evidence="11" id="KW-1185">Reference proteome</keyword>
<comment type="caution">
    <text evidence="10">The sequence shown here is derived from an EMBL/GenBank/DDBJ whole genome shotgun (WGS) entry which is preliminary data.</text>
</comment>
<keyword evidence="5 6" id="KW-0012">Acyltransferase</keyword>
<protein>
    <recommendedName>
        <fullName evidence="6">Dihydrolipoamide acetyltransferase component of pyruvate dehydrogenase complex</fullName>
        <ecNumber evidence="6">2.3.1.-</ecNumber>
    </recommendedName>
</protein>
<sequence>MAFSVQMPALGESVTEGTITRWLKQEGDTVEVDEPLLEVSTDKVDTEIPSPAAGVLQRIIAQEDDTVEIGAELALIGDAGESAPAAPAEQPAPQQQEEAAAPAPQQQEAPQQPAAPAPSGGAAQGTDVTMPALGESVTEGTVTRWLKQVGDSVEVDEPLLEVSTDKVDTEIPSPIGGTLLEIAAGEDETVEVGAKLAVIGEKGAAPAAPQQPAPAPEPPKAEPAPQQQAPQQPAAPAQPSPAQAAPAPSAPAQAAPAESEAVRSNGTTPYVTPLVRKLANEHGIDLSAIQGSGVGGRIRKQDVQAAIDAAKAPAAAAPAQAAAPAAQQASAPSLPEPSEEAQALRGTTQKMSRLRQLLARRMVESLQTAAQLTTVVEVDVTRIARLRERAKANFEASEGVKLSFLPFFAKAAAEALKLHPKLNASVDEDNKEVTYHGAEHLSIAVDTDRGLVSPVIHDAGDLNLGGLARKIADLAARTRNNKIKPDELSGGTFTITNTGSRGALFDTPILNPPQVGMLGTGAVVKRPVVVSDGNGGDTIAIRSMAYLALSYDHRLVDGADAARFLSTLKQRLEEGAFEADLGL</sequence>
<evidence type="ECO:0000259" key="9">
    <source>
        <dbReference type="PROSITE" id="PS51826"/>
    </source>
</evidence>
<feature type="domain" description="Lipoyl-binding" evidence="8">
    <location>
        <begin position="2"/>
        <end position="77"/>
    </location>
</feature>
<accession>A0ABW3FPJ6</accession>
<dbReference type="InterPro" id="IPR036625">
    <property type="entry name" value="E3-bd_dom_sf"/>
</dbReference>
<dbReference type="InterPro" id="IPR023213">
    <property type="entry name" value="CAT-like_dom_sf"/>
</dbReference>
<dbReference type="CDD" id="cd06849">
    <property type="entry name" value="lipoyl_domain"/>
    <property type="match status" value="2"/>
</dbReference>
<dbReference type="PANTHER" id="PTHR43178">
    <property type="entry name" value="DIHYDROLIPOAMIDE ACETYLTRANSFERASE COMPONENT OF PYRUVATE DEHYDROGENASE COMPLEX"/>
    <property type="match status" value="1"/>
</dbReference>
<dbReference type="PROSITE" id="PS00189">
    <property type="entry name" value="LIPOYL"/>
    <property type="match status" value="2"/>
</dbReference>
<dbReference type="SUPFAM" id="SSF52777">
    <property type="entry name" value="CoA-dependent acyltransferases"/>
    <property type="match status" value="1"/>
</dbReference>
<dbReference type="Gene3D" id="3.30.559.10">
    <property type="entry name" value="Chloramphenicol acetyltransferase-like domain"/>
    <property type="match status" value="1"/>
</dbReference>
<dbReference type="InterPro" id="IPR014276">
    <property type="entry name" value="2-oxoglutarate_DH_E2"/>
</dbReference>
<dbReference type="PROSITE" id="PS50968">
    <property type="entry name" value="BIOTINYL_LIPOYL"/>
    <property type="match status" value="2"/>
</dbReference>
<name>A0ABW3FPJ6_9PSEU</name>
<organism evidence="10 11">
    <name type="scientific">Saccharopolyspora rosea</name>
    <dbReference type="NCBI Taxonomy" id="524884"/>
    <lineage>
        <taxon>Bacteria</taxon>
        <taxon>Bacillati</taxon>
        <taxon>Actinomycetota</taxon>
        <taxon>Actinomycetes</taxon>
        <taxon>Pseudonocardiales</taxon>
        <taxon>Pseudonocardiaceae</taxon>
        <taxon>Saccharopolyspora</taxon>
    </lineage>
</organism>
<dbReference type="SUPFAM" id="SSF51230">
    <property type="entry name" value="Single hybrid motif"/>
    <property type="match status" value="2"/>
</dbReference>
<feature type="domain" description="Peripheral subunit-binding (PSBD)" evidence="9">
    <location>
        <begin position="270"/>
        <end position="307"/>
    </location>
</feature>
<feature type="region of interest" description="Disordered" evidence="7">
    <location>
        <begin position="202"/>
        <end position="267"/>
    </location>
</feature>
<dbReference type="Gene3D" id="4.10.320.10">
    <property type="entry name" value="E3-binding domain"/>
    <property type="match status" value="1"/>
</dbReference>
<dbReference type="NCBIfam" id="TIGR02927">
    <property type="entry name" value="SucB_Actino"/>
    <property type="match status" value="1"/>
</dbReference>
<dbReference type="Gene3D" id="2.40.50.100">
    <property type="match status" value="2"/>
</dbReference>
<dbReference type="InterPro" id="IPR001078">
    <property type="entry name" value="2-oxoacid_DH_actylTfrase"/>
</dbReference>
<dbReference type="Proteomes" id="UP001597018">
    <property type="component" value="Unassembled WGS sequence"/>
</dbReference>
<feature type="compositionally biased region" description="Low complexity" evidence="7">
    <location>
        <begin position="82"/>
        <end position="125"/>
    </location>
</feature>
<proteinExistence type="inferred from homology"/>
<evidence type="ECO:0000256" key="6">
    <source>
        <dbReference type="RuleBase" id="RU003423"/>
    </source>
</evidence>
<dbReference type="EC" id="2.3.1.-" evidence="6"/>
<gene>
    <name evidence="10" type="primary">sucB</name>
    <name evidence="10" type="ORF">ACFQ16_08185</name>
</gene>
<dbReference type="InterPro" id="IPR050743">
    <property type="entry name" value="2-oxoacid_DH_E2_comp"/>
</dbReference>
<dbReference type="Pfam" id="PF00364">
    <property type="entry name" value="Biotin_lipoyl"/>
    <property type="match status" value="2"/>
</dbReference>
<evidence type="ECO:0000256" key="2">
    <source>
        <dbReference type="ARBA" id="ARBA00007317"/>
    </source>
</evidence>
<feature type="compositionally biased region" description="Low complexity" evidence="7">
    <location>
        <begin position="318"/>
        <end position="333"/>
    </location>
</feature>
<evidence type="ECO:0000313" key="10">
    <source>
        <dbReference type="EMBL" id="MFD0919718.1"/>
    </source>
</evidence>
<dbReference type="InterPro" id="IPR011053">
    <property type="entry name" value="Single_hybrid_motif"/>
</dbReference>
<feature type="region of interest" description="Disordered" evidence="7">
    <location>
        <begin position="82"/>
        <end position="128"/>
    </location>
</feature>
<evidence type="ECO:0000256" key="5">
    <source>
        <dbReference type="ARBA" id="ARBA00023315"/>
    </source>
</evidence>
<feature type="compositionally biased region" description="Low complexity" evidence="7">
    <location>
        <begin position="223"/>
        <end position="259"/>
    </location>
</feature>
<evidence type="ECO:0000259" key="8">
    <source>
        <dbReference type="PROSITE" id="PS50968"/>
    </source>
</evidence>
<dbReference type="PANTHER" id="PTHR43178:SF5">
    <property type="entry name" value="LIPOAMIDE ACYLTRANSFERASE COMPONENT OF BRANCHED-CHAIN ALPHA-KETO ACID DEHYDROGENASE COMPLEX, MITOCHONDRIAL"/>
    <property type="match status" value="1"/>
</dbReference>
<dbReference type="SUPFAM" id="SSF47005">
    <property type="entry name" value="Peripheral subunit-binding domain of 2-oxo acid dehydrogenase complex"/>
    <property type="match status" value="1"/>
</dbReference>
<evidence type="ECO:0000256" key="1">
    <source>
        <dbReference type="ARBA" id="ARBA00001938"/>
    </source>
</evidence>
<feature type="compositionally biased region" description="Pro residues" evidence="7">
    <location>
        <begin position="209"/>
        <end position="222"/>
    </location>
</feature>
<feature type="domain" description="Lipoyl-binding" evidence="8">
    <location>
        <begin position="125"/>
        <end position="200"/>
    </location>
</feature>
<evidence type="ECO:0000256" key="4">
    <source>
        <dbReference type="ARBA" id="ARBA00022823"/>
    </source>
</evidence>
<dbReference type="InterPro" id="IPR000089">
    <property type="entry name" value="Biotin_lipoyl"/>
</dbReference>
<reference evidence="11" key="1">
    <citation type="journal article" date="2019" name="Int. J. Syst. Evol. Microbiol.">
        <title>The Global Catalogue of Microorganisms (GCM) 10K type strain sequencing project: providing services to taxonomists for standard genome sequencing and annotation.</title>
        <authorList>
            <consortium name="The Broad Institute Genomics Platform"/>
            <consortium name="The Broad Institute Genome Sequencing Center for Infectious Disease"/>
            <person name="Wu L."/>
            <person name="Ma J."/>
        </authorList>
    </citation>
    <scope>NUCLEOTIDE SEQUENCE [LARGE SCALE GENOMIC DNA]</scope>
    <source>
        <strain evidence="11">CCUG 56401</strain>
    </source>
</reference>
<keyword evidence="4 6" id="KW-0450">Lipoyl</keyword>
<evidence type="ECO:0000256" key="7">
    <source>
        <dbReference type="SAM" id="MobiDB-lite"/>
    </source>
</evidence>
<dbReference type="PROSITE" id="PS51826">
    <property type="entry name" value="PSBD"/>
    <property type="match status" value="1"/>
</dbReference>
<evidence type="ECO:0000313" key="11">
    <source>
        <dbReference type="Proteomes" id="UP001597018"/>
    </source>
</evidence>
<dbReference type="InterPro" id="IPR003016">
    <property type="entry name" value="2-oxoA_DH_lipoyl-BS"/>
</dbReference>
<keyword evidence="3 6" id="KW-0808">Transferase</keyword>
<dbReference type="Pfam" id="PF02817">
    <property type="entry name" value="E3_binding"/>
    <property type="match status" value="1"/>
</dbReference>
<dbReference type="RefSeq" id="WP_263251759.1">
    <property type="nucleotide sequence ID" value="NZ_BAABLT010000052.1"/>
</dbReference>
<dbReference type="EMBL" id="JBHTIW010000004">
    <property type="protein sequence ID" value="MFD0919718.1"/>
    <property type="molecule type" value="Genomic_DNA"/>
</dbReference>
<feature type="region of interest" description="Disordered" evidence="7">
    <location>
        <begin position="318"/>
        <end position="347"/>
    </location>
</feature>
<comment type="similarity">
    <text evidence="2 6">Belongs to the 2-oxoacid dehydrogenase family.</text>
</comment>
<dbReference type="InterPro" id="IPR004167">
    <property type="entry name" value="PSBD"/>
</dbReference>
<comment type="cofactor">
    <cofactor evidence="1 6">
        <name>(R)-lipoate</name>
        <dbReference type="ChEBI" id="CHEBI:83088"/>
    </cofactor>
</comment>